<dbReference type="Pfam" id="PF06305">
    <property type="entry name" value="LapA_dom"/>
    <property type="match status" value="1"/>
</dbReference>
<protein>
    <submittedName>
        <fullName evidence="9">Uncharacterized integral membrane protein</fullName>
    </submittedName>
</protein>
<dbReference type="EMBL" id="MXAP01000095">
    <property type="protein sequence ID" value="OPH36481.1"/>
    <property type="molecule type" value="Genomic_DNA"/>
</dbReference>
<proteinExistence type="predicted"/>
<feature type="domain" description="Lipopolysaccharide assembly protein A" evidence="7">
    <location>
        <begin position="23"/>
        <end position="87"/>
    </location>
</feature>
<keyword evidence="3 6" id="KW-1133">Transmembrane helix</keyword>
<evidence type="ECO:0000256" key="3">
    <source>
        <dbReference type="ARBA" id="ARBA00022989"/>
    </source>
</evidence>
<evidence type="ECO:0000313" key="8">
    <source>
        <dbReference type="EMBL" id="OPH36481.1"/>
    </source>
</evidence>
<evidence type="ECO:0000256" key="1">
    <source>
        <dbReference type="ARBA" id="ARBA00022475"/>
    </source>
</evidence>
<dbReference type="Proteomes" id="UP000254618">
    <property type="component" value="Unassembled WGS sequence"/>
</dbReference>
<dbReference type="GO" id="GO:0005886">
    <property type="term" value="C:plasma membrane"/>
    <property type="evidence" value="ECO:0007669"/>
    <property type="project" value="InterPro"/>
</dbReference>
<organism evidence="9 11">
    <name type="scientific">Moraxella equi</name>
    <dbReference type="NCBI Taxonomy" id="60442"/>
    <lineage>
        <taxon>Bacteria</taxon>
        <taxon>Pseudomonadati</taxon>
        <taxon>Pseudomonadota</taxon>
        <taxon>Gammaproteobacteria</taxon>
        <taxon>Moraxellales</taxon>
        <taxon>Moraxellaceae</taxon>
        <taxon>Moraxella</taxon>
    </lineage>
</organism>
<evidence type="ECO:0000256" key="2">
    <source>
        <dbReference type="ARBA" id="ARBA00022692"/>
    </source>
</evidence>
<reference evidence="8 10" key="1">
    <citation type="submission" date="2017-03" db="EMBL/GenBank/DDBJ databases">
        <title>Draft genome sequence of Moraxella equi CCUG 4950T type strain.</title>
        <authorList>
            <person name="Salva-Serra F."/>
            <person name="Engstrom-Jakobsson H."/>
            <person name="Thorell K."/>
            <person name="Jaen-Luchoro D."/>
            <person name="Gonzales-Siles L."/>
            <person name="Karlsson R."/>
            <person name="Yazdan S."/>
            <person name="Boulund F."/>
            <person name="Johnning A."/>
            <person name="Engstrand L."/>
            <person name="Kristiansson E."/>
            <person name="Moore E."/>
        </authorList>
    </citation>
    <scope>NUCLEOTIDE SEQUENCE [LARGE SCALE GENOMIC DNA]</scope>
    <source>
        <strain evidence="8 10">CCUG 4950</strain>
    </source>
</reference>
<gene>
    <name evidence="8" type="ORF">B5J93_09265</name>
    <name evidence="9" type="ORF">NCTC11012_00983</name>
</gene>
<keyword evidence="1" id="KW-1003">Cell membrane</keyword>
<evidence type="ECO:0000256" key="5">
    <source>
        <dbReference type="SAM" id="Coils"/>
    </source>
</evidence>
<sequence>MSLFIIILLVLFFGYAIALVLANNSEIAVNLLFSQVPTTNLGLLLVLTIALGVFIGILLSVLLFRVLQNKLEIRRLRKEKADLQAKLDEANVVIEHSRQSHILADETKVTAPEQTVTTIESDTRSLSDTRPL</sequence>
<feature type="transmembrane region" description="Helical" evidence="6">
    <location>
        <begin position="42"/>
        <end position="67"/>
    </location>
</feature>
<evidence type="ECO:0000313" key="11">
    <source>
        <dbReference type="Proteomes" id="UP000254618"/>
    </source>
</evidence>
<keyword evidence="10" id="KW-1185">Reference proteome</keyword>
<name>A0A378QPH2_9GAMM</name>
<accession>A0A378QPH2</accession>
<evidence type="ECO:0000313" key="10">
    <source>
        <dbReference type="Proteomes" id="UP000190777"/>
    </source>
</evidence>
<dbReference type="Proteomes" id="UP000190777">
    <property type="component" value="Unassembled WGS sequence"/>
</dbReference>
<evidence type="ECO:0000313" key="9">
    <source>
        <dbReference type="EMBL" id="STZ02755.1"/>
    </source>
</evidence>
<evidence type="ECO:0000259" key="7">
    <source>
        <dbReference type="Pfam" id="PF06305"/>
    </source>
</evidence>
<evidence type="ECO:0000256" key="6">
    <source>
        <dbReference type="SAM" id="Phobius"/>
    </source>
</evidence>
<keyword evidence="4 6" id="KW-0472">Membrane</keyword>
<keyword evidence="5" id="KW-0175">Coiled coil</keyword>
<dbReference type="AlphaFoldDB" id="A0A378QPH2"/>
<dbReference type="EMBL" id="UGQF01000001">
    <property type="protein sequence ID" value="STZ02755.1"/>
    <property type="molecule type" value="Genomic_DNA"/>
</dbReference>
<evidence type="ECO:0000256" key="4">
    <source>
        <dbReference type="ARBA" id="ARBA00023136"/>
    </source>
</evidence>
<reference evidence="9 11" key="2">
    <citation type="submission" date="2018-06" db="EMBL/GenBank/DDBJ databases">
        <authorList>
            <consortium name="Pathogen Informatics"/>
            <person name="Doyle S."/>
        </authorList>
    </citation>
    <scope>NUCLEOTIDE SEQUENCE [LARGE SCALE GENOMIC DNA]</scope>
    <source>
        <strain evidence="9 11">NCTC11012</strain>
    </source>
</reference>
<keyword evidence="2 6" id="KW-0812">Transmembrane</keyword>
<feature type="coiled-coil region" evidence="5">
    <location>
        <begin position="66"/>
        <end position="93"/>
    </location>
</feature>
<dbReference type="InterPro" id="IPR010445">
    <property type="entry name" value="LapA_dom"/>
</dbReference>
<dbReference type="RefSeq" id="WP_079326127.1">
    <property type="nucleotide sequence ID" value="NZ_MXAP01000095.1"/>
</dbReference>